<keyword evidence="13" id="KW-1185">Reference proteome</keyword>
<dbReference type="GO" id="GO:0016020">
    <property type="term" value="C:membrane"/>
    <property type="evidence" value="ECO:0007669"/>
    <property type="project" value="UniProtKB-SubCell"/>
</dbReference>
<dbReference type="OrthoDB" id="10062876at2759"/>
<evidence type="ECO:0000259" key="10">
    <source>
        <dbReference type="Pfam" id="PF00324"/>
    </source>
</evidence>
<dbReference type="VEuPathDB" id="FungiDB:QG37_04009"/>
<reference evidence="12" key="2">
    <citation type="submission" date="2017-11" db="EMBL/GenBank/DDBJ databases">
        <title>Candida auris genome assembly and annotation.</title>
        <authorList>
            <person name="Munoz J.F."/>
            <person name="Gade L.G."/>
            <person name="Chow N.A."/>
            <person name="Litvintseva A.P."/>
            <person name="Loparev V.N."/>
            <person name="Cuomo C.A."/>
        </authorList>
    </citation>
    <scope>NUCLEOTIDE SEQUENCE</scope>
    <source>
        <strain evidence="12">B8441</strain>
    </source>
</reference>
<keyword evidence="4 9" id="KW-0812">Transmembrane</keyword>
<dbReference type="VEuPathDB" id="FungiDB:CJJ07_002190"/>
<dbReference type="PROSITE" id="PS00218">
    <property type="entry name" value="AMINO_ACID_PERMEASE_1"/>
    <property type="match status" value="1"/>
</dbReference>
<comment type="caution">
    <text evidence="12">The sequence shown here is derived from an EMBL/GenBank/DDBJ whole genome shotgun (WGS) entry which is preliminary data.</text>
</comment>
<keyword evidence="5" id="KW-0029">Amino-acid transport</keyword>
<evidence type="ECO:0000256" key="2">
    <source>
        <dbReference type="ARBA" id="ARBA00006983"/>
    </source>
</evidence>
<evidence type="ECO:0000256" key="5">
    <source>
        <dbReference type="ARBA" id="ARBA00022970"/>
    </source>
</evidence>
<dbReference type="InterPro" id="IPR004841">
    <property type="entry name" value="AA-permease/SLC12A_dom"/>
</dbReference>
<dbReference type="GO" id="GO:0015171">
    <property type="term" value="F:amino acid transmembrane transporter activity"/>
    <property type="evidence" value="ECO:0007669"/>
    <property type="project" value="TreeGrafter"/>
</dbReference>
<feature type="transmembrane region" description="Helical" evidence="9">
    <location>
        <begin position="345"/>
        <end position="365"/>
    </location>
</feature>
<comment type="similarity">
    <text evidence="2">Belongs to the amino acid-polyamine-organocation (APC) superfamily. YAT (TC 2.A.3.10) family.</text>
</comment>
<evidence type="ECO:0000256" key="3">
    <source>
        <dbReference type="ARBA" id="ARBA00022448"/>
    </source>
</evidence>
<evidence type="ECO:0000256" key="9">
    <source>
        <dbReference type="SAM" id="Phobius"/>
    </source>
</evidence>
<dbReference type="VEuPathDB" id="FungiDB:CJI96_0000509"/>
<dbReference type="SMR" id="A0A2H0ZKA9"/>
<feature type="transmembrane region" description="Helical" evidence="9">
    <location>
        <begin position="385"/>
        <end position="408"/>
    </location>
</feature>
<organism evidence="12">
    <name type="scientific">Candidozyma auris</name>
    <name type="common">Yeast</name>
    <name type="synonym">Candida auris</name>
    <dbReference type="NCBI Taxonomy" id="498019"/>
    <lineage>
        <taxon>Eukaryota</taxon>
        <taxon>Fungi</taxon>
        <taxon>Dikarya</taxon>
        <taxon>Ascomycota</taxon>
        <taxon>Saccharomycotina</taxon>
        <taxon>Pichiomycetes</taxon>
        <taxon>Metschnikowiaceae</taxon>
        <taxon>Candidozyma</taxon>
    </lineage>
</organism>
<feature type="region of interest" description="Disordered" evidence="8">
    <location>
        <begin position="1"/>
        <end position="47"/>
    </location>
</feature>
<keyword evidence="7 9" id="KW-0472">Membrane</keyword>
<feature type="transmembrane region" description="Helical" evidence="9">
    <location>
        <begin position="57"/>
        <end position="76"/>
    </location>
</feature>
<evidence type="ECO:0000313" key="12">
    <source>
        <dbReference type="EMBL" id="PIS51094.1"/>
    </source>
</evidence>
<dbReference type="PANTHER" id="PTHR43341:SF15">
    <property type="entry name" value="GENERAL AMINO ACID PERMEASE AGP2"/>
    <property type="match status" value="1"/>
</dbReference>
<name>A0A2H0ZKA9_CANAR</name>
<dbReference type="PANTHER" id="PTHR43341">
    <property type="entry name" value="AMINO ACID PERMEASE"/>
    <property type="match status" value="1"/>
</dbReference>
<dbReference type="VEuPathDB" id="FungiDB:CJJ09_001429"/>
<evidence type="ECO:0000256" key="8">
    <source>
        <dbReference type="SAM" id="MobiDB-lite"/>
    </source>
</evidence>
<dbReference type="PIRSF" id="PIRSF006060">
    <property type="entry name" value="AA_transporter"/>
    <property type="match status" value="1"/>
</dbReference>
<gene>
    <name evidence="12" type="ORF">B9J08_002666</name>
    <name evidence="11" type="ORF">B9J08_00526</name>
</gene>
<feature type="transmembrane region" description="Helical" evidence="9">
    <location>
        <begin position="465"/>
        <end position="484"/>
    </location>
</feature>
<dbReference type="Pfam" id="PF00324">
    <property type="entry name" value="AA_permease"/>
    <property type="match status" value="1"/>
</dbReference>
<reference evidence="11 13" key="3">
    <citation type="journal article" date="2018" name="Nat. Commun.">
        <title>Genomic insights into multidrug-resistance, mating and virulence in Candida auris and related emerging species.</title>
        <authorList>
            <person name="Munoz J.F."/>
            <person name="Gade L."/>
            <person name="Chow N.A."/>
            <person name="Loparev V.N."/>
            <person name="Juieng P."/>
            <person name="Berkow E.L."/>
            <person name="Farrer R.A."/>
            <person name="Litvintseva A.P."/>
            <person name="Cuomo C.A."/>
        </authorList>
    </citation>
    <scope>GENOME REANNOTATION</scope>
    <source>
        <strain evidence="11 13">B8441</strain>
    </source>
</reference>
<reference evidence="11" key="4">
    <citation type="submission" date="2024-03" db="EMBL/GenBank/DDBJ databases">
        <title>Improved genome assembly of Candida auris strain B8441 and annotation of B11205.</title>
        <authorList>
            <person name="Cauldron N.C."/>
            <person name="Shea T."/>
            <person name="Cuomo C.A."/>
        </authorList>
    </citation>
    <scope>NUCLEOTIDE SEQUENCE</scope>
    <source>
        <strain evidence="11">B8441</strain>
    </source>
</reference>
<dbReference type="InterPro" id="IPR004840">
    <property type="entry name" value="Amino_acid_permease_CS"/>
</dbReference>
<feature type="transmembrane region" description="Helical" evidence="9">
    <location>
        <begin position="496"/>
        <end position="514"/>
    </location>
</feature>
<dbReference type="VEuPathDB" id="FungiDB:B9J08_002666"/>
<feature type="transmembrane region" description="Helical" evidence="9">
    <location>
        <begin position="420"/>
        <end position="444"/>
    </location>
</feature>
<evidence type="ECO:0000256" key="6">
    <source>
        <dbReference type="ARBA" id="ARBA00022989"/>
    </source>
</evidence>
<evidence type="ECO:0000256" key="7">
    <source>
        <dbReference type="ARBA" id="ARBA00023136"/>
    </source>
</evidence>
<dbReference type="OMA" id="YMVSLCT"/>
<feature type="transmembrane region" description="Helical" evidence="9">
    <location>
        <begin position="88"/>
        <end position="114"/>
    </location>
</feature>
<evidence type="ECO:0000313" key="11">
    <source>
        <dbReference type="EMBL" id="KAK8442202.1"/>
    </source>
</evidence>
<reference evidence="12 13" key="1">
    <citation type="journal article" date="2017" name="Clin. Infect. Dis.">
        <title>Simultaneous emergence of multidrug-resistant Candida auris on 3 continents confirmed by whole-genome sequencing and epidemiological analyses.</title>
        <authorList>
            <person name="Lockhart S.R."/>
            <person name="Etienne K.A."/>
            <person name="Vallabhaneni S."/>
            <person name="Farooqi J."/>
            <person name="Chowdhary A."/>
            <person name="Govender N.P."/>
            <person name="Colombo A.L."/>
            <person name="Calvo B."/>
            <person name="Cuomo C.A."/>
            <person name="Desjardins C.A."/>
            <person name="Berkow E.L."/>
            <person name="Castanheira M."/>
            <person name="Magobo R.E."/>
            <person name="Jabeen K."/>
            <person name="Asghar R.J."/>
            <person name="Meis J.F."/>
            <person name="Jackson B."/>
            <person name="Chiller T."/>
            <person name="Litvintseva A.P."/>
        </authorList>
    </citation>
    <scope>NUCLEOTIDE SEQUENCE [LARGE SCALE GENOMIC DNA]</scope>
    <source>
        <strain evidence="12 13">B8441</strain>
    </source>
</reference>
<feature type="transmembrane region" description="Helical" evidence="9">
    <location>
        <begin position="289"/>
        <end position="310"/>
    </location>
</feature>
<feature type="domain" description="Amino acid permease/ SLC12A" evidence="10">
    <location>
        <begin position="56"/>
        <end position="519"/>
    </location>
</feature>
<protein>
    <recommendedName>
        <fullName evidence="10">Amino acid permease/ SLC12A domain-containing protein</fullName>
    </recommendedName>
</protein>
<proteinExistence type="inferred from homology"/>
<sequence length="567" mass="63242">MSRDAEKELQGASAEAHLKTNENYNNDSSTQVSLSQSSNKEEEKLHHTHRSLEQRHINLIAIGGSIGTGLFITIGSSGLVQSGPLGLLLAYCFWTFVILCLTVSVGEMVCYLPLDSPFLTMAGRVVDPAYECAASVNFWLMQSLYIPFEITAVNGMIHFWRDDYSPAITLVIQIVIYCAINIFAVKLYGEAEFWLSLAKLILCIGLLFFTLITMCGGNPEKDAFGFRNWHAAGGPIAEYIGTGPLARLRGFLQGIISANFVVVSSEYLSMTAGEAKNPRRNMASAFKTVLYRLVIFFIGGALSVTILLAYNDPKYLSIVQGDNANAASSPYVVAMQNLKIQVLPHIVNAVILSSAFSAGNSYTYCSSRALYALSKKGYVPKFFRYCTKSGVPIYCVAVSACFSLLSLMQLGKSGENALNYMVNLCTGAQLLNYGFMSITYLHFYRAVKVQGIDRNNFTYRSWYQPYTAIFACVFLWIIIIIKGYEVFIPGHWAVDNFLFSYVMIFVAIAVYIAYKVLKRPKYIKPEDADLQTGLEAIEEHEYEFYAALEASNEEAKSLRKRIMDWVF</sequence>
<dbReference type="InterPro" id="IPR050524">
    <property type="entry name" value="APC_YAT"/>
</dbReference>
<dbReference type="Proteomes" id="UP000230249">
    <property type="component" value="Unassembled WGS sequence"/>
</dbReference>
<evidence type="ECO:0000313" key="13">
    <source>
        <dbReference type="Proteomes" id="UP000230249"/>
    </source>
</evidence>
<feature type="compositionally biased region" description="Low complexity" evidence="8">
    <location>
        <begin position="28"/>
        <end position="38"/>
    </location>
</feature>
<evidence type="ECO:0000256" key="4">
    <source>
        <dbReference type="ARBA" id="ARBA00022692"/>
    </source>
</evidence>
<dbReference type="EMBL" id="PEKT03000001">
    <property type="protein sequence ID" value="KAK8442202.1"/>
    <property type="molecule type" value="Genomic_DNA"/>
</dbReference>
<keyword evidence="3" id="KW-0813">Transport</keyword>
<feature type="transmembrane region" description="Helical" evidence="9">
    <location>
        <begin position="167"/>
        <end position="188"/>
    </location>
</feature>
<dbReference type="FunFam" id="1.20.1740.10:FF:000006">
    <property type="entry name" value="General amino acid permease"/>
    <property type="match status" value="1"/>
</dbReference>
<accession>A0A2H0ZKA9</accession>
<dbReference type="Gene3D" id="1.20.1740.10">
    <property type="entry name" value="Amino acid/polyamine transporter I"/>
    <property type="match status" value="1"/>
</dbReference>
<dbReference type="EMBL" id="PEKT02000007">
    <property type="protein sequence ID" value="PIS51094.1"/>
    <property type="molecule type" value="Genomic_DNA"/>
</dbReference>
<dbReference type="AlphaFoldDB" id="A0A2H0ZKA9"/>
<evidence type="ECO:0000256" key="1">
    <source>
        <dbReference type="ARBA" id="ARBA00004141"/>
    </source>
</evidence>
<keyword evidence="6 9" id="KW-1133">Transmembrane helix</keyword>
<feature type="transmembrane region" description="Helical" evidence="9">
    <location>
        <begin position="194"/>
        <end position="217"/>
    </location>
</feature>
<dbReference type="VEuPathDB" id="FungiDB:CJI97_002719"/>
<comment type="subcellular location">
    <subcellularLocation>
        <location evidence="1">Membrane</location>
        <topology evidence="1">Multi-pass membrane protein</topology>
    </subcellularLocation>
</comment>